<name>A0ABR2DP53_9ROSI</name>
<reference evidence="6 7" key="1">
    <citation type="journal article" date="2024" name="G3 (Bethesda)">
        <title>Genome assembly of Hibiscus sabdariffa L. provides insights into metabolisms of medicinal natural products.</title>
        <authorList>
            <person name="Kim T."/>
        </authorList>
    </citation>
    <scope>NUCLEOTIDE SEQUENCE [LARGE SCALE GENOMIC DNA]</scope>
    <source>
        <strain evidence="6">TK-2024</strain>
        <tissue evidence="6">Old leaves</tissue>
    </source>
</reference>
<dbReference type="Gene3D" id="3.90.1720.30">
    <property type="entry name" value="PPPDE domains"/>
    <property type="match status" value="1"/>
</dbReference>
<organism evidence="6 7">
    <name type="scientific">Hibiscus sabdariffa</name>
    <name type="common">roselle</name>
    <dbReference type="NCBI Taxonomy" id="183260"/>
    <lineage>
        <taxon>Eukaryota</taxon>
        <taxon>Viridiplantae</taxon>
        <taxon>Streptophyta</taxon>
        <taxon>Embryophyta</taxon>
        <taxon>Tracheophyta</taxon>
        <taxon>Spermatophyta</taxon>
        <taxon>Magnoliopsida</taxon>
        <taxon>eudicotyledons</taxon>
        <taxon>Gunneridae</taxon>
        <taxon>Pentapetalae</taxon>
        <taxon>rosids</taxon>
        <taxon>malvids</taxon>
        <taxon>Malvales</taxon>
        <taxon>Malvaceae</taxon>
        <taxon>Malvoideae</taxon>
        <taxon>Hibiscus</taxon>
    </lineage>
</organism>
<evidence type="ECO:0000259" key="5">
    <source>
        <dbReference type="PROSITE" id="PS51858"/>
    </source>
</evidence>
<evidence type="ECO:0000256" key="3">
    <source>
        <dbReference type="ARBA" id="ARBA00022801"/>
    </source>
</evidence>
<comment type="caution">
    <text evidence="6">The sequence shown here is derived from an EMBL/GenBank/DDBJ whole genome shotgun (WGS) entry which is preliminary data.</text>
</comment>
<dbReference type="SMART" id="SM01179">
    <property type="entry name" value="DUF862"/>
    <property type="match status" value="1"/>
</dbReference>
<feature type="region of interest" description="Disordered" evidence="4">
    <location>
        <begin position="169"/>
        <end position="194"/>
    </location>
</feature>
<keyword evidence="2" id="KW-0645">Protease</keyword>
<evidence type="ECO:0000256" key="4">
    <source>
        <dbReference type="SAM" id="MobiDB-lite"/>
    </source>
</evidence>
<proteinExistence type="inferred from homology"/>
<evidence type="ECO:0000256" key="2">
    <source>
        <dbReference type="ARBA" id="ARBA00022670"/>
    </source>
</evidence>
<sequence length="214" mass="24073">MGKLSNSSHGESNRNETKVVLHVYDLTHINKFSYWFGLGVYHSGIEVHGKEYGFGSHEFPVSGVFEVEPKNCPGFAYRRSISLGSISIPLSEFTEFIENIASQYHGNSYNLVSKNCNHFTDDVARKLTGKSIPGWVNRLARLGVLFRCILPKRLHATKVKKVTGIENGTETPSIATATPNPTGSSETNKTKEKKLSLHPKSWKFVYKFCYRSRK</sequence>
<dbReference type="PROSITE" id="PS51858">
    <property type="entry name" value="PPPDE"/>
    <property type="match status" value="1"/>
</dbReference>
<evidence type="ECO:0000256" key="1">
    <source>
        <dbReference type="ARBA" id="ARBA00008140"/>
    </source>
</evidence>
<dbReference type="Pfam" id="PF05903">
    <property type="entry name" value="Peptidase_C97"/>
    <property type="match status" value="1"/>
</dbReference>
<evidence type="ECO:0000313" key="7">
    <source>
        <dbReference type="Proteomes" id="UP001472677"/>
    </source>
</evidence>
<feature type="compositionally biased region" description="Polar residues" evidence="4">
    <location>
        <begin position="169"/>
        <end position="187"/>
    </location>
</feature>
<dbReference type="Proteomes" id="UP001472677">
    <property type="component" value="Unassembled WGS sequence"/>
</dbReference>
<dbReference type="EMBL" id="JBBPBM010000024">
    <property type="protein sequence ID" value="KAK8543224.1"/>
    <property type="molecule type" value="Genomic_DNA"/>
</dbReference>
<keyword evidence="7" id="KW-1185">Reference proteome</keyword>
<dbReference type="InterPro" id="IPR008580">
    <property type="entry name" value="PPPDE_dom"/>
</dbReference>
<comment type="similarity">
    <text evidence="1">Belongs to the DeSI family.</text>
</comment>
<accession>A0ABR2DP53</accession>
<dbReference type="PANTHER" id="PTHR12378">
    <property type="entry name" value="DESUMOYLATING ISOPEPTIDASE"/>
    <property type="match status" value="1"/>
</dbReference>
<feature type="domain" description="PPPDE" evidence="5">
    <location>
        <begin position="17"/>
        <end position="154"/>
    </location>
</feature>
<evidence type="ECO:0000313" key="6">
    <source>
        <dbReference type="EMBL" id="KAK8543224.1"/>
    </source>
</evidence>
<dbReference type="PANTHER" id="PTHR12378:SF80">
    <property type="entry name" value="IP06716P-RELATED"/>
    <property type="match status" value="1"/>
</dbReference>
<dbReference type="InterPro" id="IPR042266">
    <property type="entry name" value="PPPDE_sf"/>
</dbReference>
<keyword evidence="3" id="KW-0378">Hydrolase</keyword>
<gene>
    <name evidence="6" type="ORF">V6N12_015787</name>
</gene>
<protein>
    <recommendedName>
        <fullName evidence="5">PPPDE domain-containing protein</fullName>
    </recommendedName>
</protein>